<dbReference type="GO" id="GO:0006397">
    <property type="term" value="P:mRNA processing"/>
    <property type="evidence" value="ECO:0007669"/>
    <property type="project" value="UniProtKB-KW"/>
</dbReference>
<dbReference type="PANTHER" id="PTHR12341:SF62">
    <property type="entry name" value="5'-3' EXORIBONUCLEASE 3-LIKE"/>
    <property type="match status" value="1"/>
</dbReference>
<dbReference type="EnsemblPlants" id="AUR62001541-RA">
    <property type="protein sequence ID" value="AUR62001541-RA:cds"/>
    <property type="gene ID" value="AUR62001541"/>
</dbReference>
<dbReference type="Gramene" id="AUR62001541-RA">
    <property type="protein sequence ID" value="AUR62001541-RA:cds"/>
    <property type="gene ID" value="AUR62001541"/>
</dbReference>
<dbReference type="GO" id="GO:0004534">
    <property type="term" value="F:5'-3' RNA exonuclease activity"/>
    <property type="evidence" value="ECO:0007669"/>
    <property type="project" value="TreeGrafter"/>
</dbReference>
<reference evidence="8" key="1">
    <citation type="journal article" date="2017" name="Nature">
        <title>The genome of Chenopodium quinoa.</title>
        <authorList>
            <person name="Jarvis D.E."/>
            <person name="Ho Y.S."/>
            <person name="Lightfoot D.J."/>
            <person name="Schmoeckel S.M."/>
            <person name="Li B."/>
            <person name="Borm T.J.A."/>
            <person name="Ohyanagi H."/>
            <person name="Mineta K."/>
            <person name="Michell C.T."/>
            <person name="Saber N."/>
            <person name="Kharbatia N.M."/>
            <person name="Rupper R.R."/>
            <person name="Sharp A.R."/>
            <person name="Dally N."/>
            <person name="Boughton B.A."/>
            <person name="Woo Y.H."/>
            <person name="Gao G."/>
            <person name="Schijlen E.G.W.M."/>
            <person name="Guo X."/>
            <person name="Momin A.A."/>
            <person name="Negrao S."/>
            <person name="Al-Babili S."/>
            <person name="Gehring C."/>
            <person name="Roessner U."/>
            <person name="Jung C."/>
            <person name="Murphy K."/>
            <person name="Arold S.T."/>
            <person name="Gojobori T."/>
            <person name="van der Linden C.G."/>
            <person name="van Loo E.N."/>
            <person name="Jellen E.N."/>
            <person name="Maughan P.J."/>
            <person name="Tester M."/>
        </authorList>
    </citation>
    <scope>NUCLEOTIDE SEQUENCE [LARGE SCALE GENOMIC DNA]</scope>
    <source>
        <strain evidence="8">cv. PI 614886</strain>
    </source>
</reference>
<evidence type="ECO:0000256" key="2">
    <source>
        <dbReference type="ARBA" id="ARBA00022664"/>
    </source>
</evidence>
<feature type="compositionally biased region" description="Polar residues" evidence="6">
    <location>
        <begin position="510"/>
        <end position="538"/>
    </location>
</feature>
<protein>
    <recommendedName>
        <fullName evidence="7">Xrn1 helical domain-containing protein</fullName>
    </recommendedName>
</protein>
<keyword evidence="3" id="KW-0540">Nuclease</keyword>
<feature type="domain" description="Xrn1 helical" evidence="7">
    <location>
        <begin position="141"/>
        <end position="343"/>
    </location>
</feature>
<dbReference type="GO" id="GO:0003723">
    <property type="term" value="F:RNA binding"/>
    <property type="evidence" value="ECO:0007669"/>
    <property type="project" value="TreeGrafter"/>
</dbReference>
<keyword evidence="5" id="KW-0269">Exonuclease</keyword>
<organism evidence="8 9">
    <name type="scientific">Chenopodium quinoa</name>
    <name type="common">Quinoa</name>
    <dbReference type="NCBI Taxonomy" id="63459"/>
    <lineage>
        <taxon>Eukaryota</taxon>
        <taxon>Viridiplantae</taxon>
        <taxon>Streptophyta</taxon>
        <taxon>Embryophyta</taxon>
        <taxon>Tracheophyta</taxon>
        <taxon>Spermatophyta</taxon>
        <taxon>Magnoliopsida</taxon>
        <taxon>eudicotyledons</taxon>
        <taxon>Gunneridae</taxon>
        <taxon>Pentapetalae</taxon>
        <taxon>Caryophyllales</taxon>
        <taxon>Chenopodiaceae</taxon>
        <taxon>Chenopodioideae</taxon>
        <taxon>Atripliceae</taxon>
        <taxon>Chenopodium</taxon>
    </lineage>
</organism>
<evidence type="ECO:0000259" key="7">
    <source>
        <dbReference type="Pfam" id="PF17846"/>
    </source>
</evidence>
<dbReference type="InterPro" id="IPR041412">
    <property type="entry name" value="Xrn1_helical"/>
</dbReference>
<feature type="region of interest" description="Disordered" evidence="6">
    <location>
        <begin position="426"/>
        <end position="456"/>
    </location>
</feature>
<evidence type="ECO:0000256" key="5">
    <source>
        <dbReference type="ARBA" id="ARBA00022839"/>
    </source>
</evidence>
<accession>A0A803KR84</accession>
<feature type="region of interest" description="Disordered" evidence="6">
    <location>
        <begin position="510"/>
        <end position="580"/>
    </location>
</feature>
<keyword evidence="4" id="KW-0378">Hydrolase</keyword>
<feature type="compositionally biased region" description="Polar residues" evidence="6">
    <location>
        <begin position="558"/>
        <end position="567"/>
    </location>
</feature>
<evidence type="ECO:0000313" key="8">
    <source>
        <dbReference type="EnsemblPlants" id="AUR62001541-RA:cds"/>
    </source>
</evidence>
<evidence type="ECO:0000256" key="4">
    <source>
        <dbReference type="ARBA" id="ARBA00022801"/>
    </source>
</evidence>
<evidence type="ECO:0000256" key="6">
    <source>
        <dbReference type="SAM" id="MobiDB-lite"/>
    </source>
</evidence>
<evidence type="ECO:0000256" key="1">
    <source>
        <dbReference type="ARBA" id="ARBA00006994"/>
    </source>
</evidence>
<dbReference type="FunFam" id="1.25.40.1050:FF:000002">
    <property type="entry name" value="5'-3' exoribonuclease"/>
    <property type="match status" value="1"/>
</dbReference>
<dbReference type="InterPro" id="IPR027073">
    <property type="entry name" value="5_3_exoribonuclease"/>
</dbReference>
<feature type="domain" description="Xrn1 helical" evidence="7">
    <location>
        <begin position="100"/>
        <end position="135"/>
    </location>
</feature>
<sequence>MLALATHELHFSILREDVLTMQEQAPISESTLITSIQNAKLHYSLAKSSGDRPKPFFDSGDKMLSSLIQPQHYQFLHIWILREYLELDMQIDDPPENFVYDIERVIDDFVFLCFFVGNDFLPHMPTLDIHEELNERLKNRIRKKSDLFRHGKLGTDKVKLGSLGWKLRYYKHKFNVEDSNGMENVRKEIVHKYTEGLCWVLLYYYSGIPSWNWYYPKYYGPFASDLKGLASVKVRFQKGSPFKPFDQLMAVLPPKSAHALPTVYQELMTDSCSSIIKFYPIDFEVDVDGKRFLWQGICKLPFIDEEKLLNATKQAEQKVMDSEAARNVQSTNKSFTRDSNSFKRDLGCYLQQQTTIEDDIMCFNFELPAERFHIPRLLEGIQLPIKKIFENDIKKTVPWHEHNGRPPITRRNERYNKTAAVDAGTTIKTAGPGRGFESAGRGKGTGSKSYLPHNGNLKYVRRSDNIHSTSTFPRNVNRSFENLRIQNSHRNRSTYDGTCNTSTHNSFWRSSNENASWRPVSQTRPSFSSQGGEGSSMQFRPCYANTPHQFMGRGRGQSGPQTYNRYSSELPGSRKDCNRW</sequence>
<evidence type="ECO:0000313" key="9">
    <source>
        <dbReference type="Proteomes" id="UP000596660"/>
    </source>
</evidence>
<name>A0A803KR84_CHEQI</name>
<proteinExistence type="inferred from homology"/>
<keyword evidence="2" id="KW-0507">mRNA processing</keyword>
<dbReference type="AlphaFoldDB" id="A0A803KR84"/>
<evidence type="ECO:0000256" key="3">
    <source>
        <dbReference type="ARBA" id="ARBA00022722"/>
    </source>
</evidence>
<dbReference type="Pfam" id="PF17846">
    <property type="entry name" value="XRN_M"/>
    <property type="match status" value="2"/>
</dbReference>
<dbReference type="Gene3D" id="1.25.40.1050">
    <property type="match status" value="1"/>
</dbReference>
<dbReference type="Gene3D" id="3.40.50.12390">
    <property type="match status" value="1"/>
</dbReference>
<comment type="similarity">
    <text evidence="1">Belongs to the 5'-3' exonuclease family. XRN2/RAT1 subfamily.</text>
</comment>
<dbReference type="GO" id="GO:0000956">
    <property type="term" value="P:nuclear-transcribed mRNA catabolic process"/>
    <property type="evidence" value="ECO:0007669"/>
    <property type="project" value="TreeGrafter"/>
</dbReference>
<dbReference type="PANTHER" id="PTHR12341">
    <property type="entry name" value="5'-&gt;3' EXORIBONUCLEASE"/>
    <property type="match status" value="1"/>
</dbReference>
<dbReference type="Proteomes" id="UP000596660">
    <property type="component" value="Unplaced"/>
</dbReference>
<dbReference type="GO" id="GO:0005634">
    <property type="term" value="C:nucleus"/>
    <property type="evidence" value="ECO:0007669"/>
    <property type="project" value="TreeGrafter"/>
</dbReference>
<reference evidence="8" key="2">
    <citation type="submission" date="2021-03" db="UniProtKB">
        <authorList>
            <consortium name="EnsemblPlants"/>
        </authorList>
    </citation>
    <scope>IDENTIFICATION</scope>
</reference>
<keyword evidence="9" id="KW-1185">Reference proteome</keyword>